<gene>
    <name evidence="5" type="ORF">EGT67_14990</name>
</gene>
<evidence type="ECO:0000313" key="5">
    <source>
        <dbReference type="EMBL" id="RVW08818.1"/>
    </source>
</evidence>
<feature type="DNA-binding region" description="H-T-H motif" evidence="2">
    <location>
        <begin position="51"/>
        <end position="70"/>
    </location>
</feature>
<feature type="domain" description="HTH tetR-type" evidence="4">
    <location>
        <begin position="28"/>
        <end position="88"/>
    </location>
</feature>
<dbReference type="InterPro" id="IPR001647">
    <property type="entry name" value="HTH_TetR"/>
</dbReference>
<organism evidence="5 6">
    <name type="scientific">Prescottella agglutinans</name>
    <dbReference type="NCBI Taxonomy" id="1644129"/>
    <lineage>
        <taxon>Bacteria</taxon>
        <taxon>Bacillati</taxon>
        <taxon>Actinomycetota</taxon>
        <taxon>Actinomycetes</taxon>
        <taxon>Mycobacteriales</taxon>
        <taxon>Nocardiaceae</taxon>
        <taxon>Prescottella</taxon>
    </lineage>
</organism>
<dbReference type="PANTHER" id="PTHR30055">
    <property type="entry name" value="HTH-TYPE TRANSCRIPTIONAL REGULATOR RUTR"/>
    <property type="match status" value="1"/>
</dbReference>
<reference evidence="5 6" key="1">
    <citation type="submission" date="2018-11" db="EMBL/GenBank/DDBJ databases">
        <title>Rhodococcus spongicola sp. nov. and Rhodococcus xishaensis sp. nov. from marine sponges.</title>
        <authorList>
            <person name="Li L."/>
            <person name="Lin H.W."/>
        </authorList>
    </citation>
    <scope>NUCLEOTIDE SEQUENCE [LARGE SCALE GENOMIC DNA]</scope>
    <source>
        <strain evidence="5 6">CCTCC AB2014297</strain>
    </source>
</reference>
<name>A0A438BCX5_9NOCA</name>
<dbReference type="Pfam" id="PF00440">
    <property type="entry name" value="TetR_N"/>
    <property type="match status" value="1"/>
</dbReference>
<evidence type="ECO:0000256" key="2">
    <source>
        <dbReference type="PROSITE-ProRule" id="PRU00335"/>
    </source>
</evidence>
<dbReference type="Proteomes" id="UP000286208">
    <property type="component" value="Unassembled WGS sequence"/>
</dbReference>
<dbReference type="Gene3D" id="1.10.357.10">
    <property type="entry name" value="Tetracycline Repressor, domain 2"/>
    <property type="match status" value="1"/>
</dbReference>
<proteinExistence type="predicted"/>
<protein>
    <submittedName>
        <fullName evidence="5">TetR/AcrR family transcriptional regulator</fullName>
    </submittedName>
</protein>
<dbReference type="PRINTS" id="PR00455">
    <property type="entry name" value="HTHTETR"/>
</dbReference>
<evidence type="ECO:0000256" key="3">
    <source>
        <dbReference type="SAM" id="MobiDB-lite"/>
    </source>
</evidence>
<keyword evidence="1 2" id="KW-0238">DNA-binding</keyword>
<dbReference type="SUPFAM" id="SSF46689">
    <property type="entry name" value="Homeodomain-like"/>
    <property type="match status" value="1"/>
</dbReference>
<evidence type="ECO:0000256" key="1">
    <source>
        <dbReference type="ARBA" id="ARBA00023125"/>
    </source>
</evidence>
<dbReference type="GO" id="GO:0003700">
    <property type="term" value="F:DNA-binding transcription factor activity"/>
    <property type="evidence" value="ECO:0007669"/>
    <property type="project" value="TreeGrafter"/>
</dbReference>
<dbReference type="OrthoDB" id="4542210at2"/>
<dbReference type="PANTHER" id="PTHR30055:SF209">
    <property type="entry name" value="POSSIBLE TRANSCRIPTIONAL REGULATORY PROTEIN (PROBABLY TETR-FAMILY)"/>
    <property type="match status" value="1"/>
</dbReference>
<comment type="caution">
    <text evidence="5">The sequence shown here is derived from an EMBL/GenBank/DDBJ whole genome shotgun (WGS) entry which is preliminary data.</text>
</comment>
<sequence>MDRRSSCQRFDGGAVSSGGQKAERADAARNRRAILDAAAQLLAEHDPRDVSMEQIAAVAGVGKGTIFHRFGSRAGLMRALVLERAHTLRQAVLTGAPPLGPGAPADERLQAYFDAMTDLVVANIGLVVAYDSAADDPHADEIHDFWYRHVAGLLSEARPDVDAELLARLLLGALGADLVQHLIQAGQTARLKVGIRQLVDSVLHR</sequence>
<evidence type="ECO:0000313" key="6">
    <source>
        <dbReference type="Proteomes" id="UP000286208"/>
    </source>
</evidence>
<accession>A0A438BCX5</accession>
<dbReference type="AlphaFoldDB" id="A0A438BCX5"/>
<dbReference type="InterPro" id="IPR036271">
    <property type="entry name" value="Tet_transcr_reg_TetR-rel_C_sf"/>
</dbReference>
<dbReference type="SUPFAM" id="SSF48498">
    <property type="entry name" value="Tetracyclin repressor-like, C-terminal domain"/>
    <property type="match status" value="1"/>
</dbReference>
<dbReference type="GO" id="GO:0000976">
    <property type="term" value="F:transcription cis-regulatory region binding"/>
    <property type="evidence" value="ECO:0007669"/>
    <property type="project" value="TreeGrafter"/>
</dbReference>
<feature type="region of interest" description="Disordered" evidence="3">
    <location>
        <begin position="1"/>
        <end position="27"/>
    </location>
</feature>
<dbReference type="InterPro" id="IPR050109">
    <property type="entry name" value="HTH-type_TetR-like_transc_reg"/>
</dbReference>
<dbReference type="EMBL" id="RKLP01000007">
    <property type="protein sequence ID" value="RVW08818.1"/>
    <property type="molecule type" value="Genomic_DNA"/>
</dbReference>
<dbReference type="PROSITE" id="PS50977">
    <property type="entry name" value="HTH_TETR_2"/>
    <property type="match status" value="1"/>
</dbReference>
<keyword evidence="6" id="KW-1185">Reference proteome</keyword>
<evidence type="ECO:0000259" key="4">
    <source>
        <dbReference type="PROSITE" id="PS50977"/>
    </source>
</evidence>
<dbReference type="InterPro" id="IPR009057">
    <property type="entry name" value="Homeodomain-like_sf"/>
</dbReference>